<feature type="region of interest" description="Disordered" evidence="5">
    <location>
        <begin position="61"/>
        <end position="166"/>
    </location>
</feature>
<dbReference type="Gene3D" id="3.30.40.10">
    <property type="entry name" value="Zinc/RING finger domain, C3HC4 (zinc finger)"/>
    <property type="match status" value="1"/>
</dbReference>
<dbReference type="Proteomes" id="UP000037751">
    <property type="component" value="Unassembled WGS sequence"/>
</dbReference>
<comment type="caution">
    <text evidence="8">The sequence shown here is derived from an EMBL/GenBank/DDBJ whole genome shotgun (WGS) entry which is preliminary data.</text>
</comment>
<evidence type="ECO:0000313" key="9">
    <source>
        <dbReference type="Proteomes" id="UP000037751"/>
    </source>
</evidence>
<feature type="compositionally biased region" description="Low complexity" evidence="5">
    <location>
        <begin position="84"/>
        <end position="95"/>
    </location>
</feature>
<protein>
    <submittedName>
        <fullName evidence="8">Atp-dependent rna helicase</fullName>
    </submittedName>
</protein>
<keyword evidence="8" id="KW-0067">ATP-binding</keyword>
<dbReference type="STRING" id="77020.A0A0M9VQG1"/>
<dbReference type="InterPro" id="IPR013083">
    <property type="entry name" value="Znf_RING/FYVE/PHD"/>
</dbReference>
<feature type="compositionally biased region" description="Polar residues" evidence="5">
    <location>
        <begin position="72"/>
        <end position="83"/>
    </location>
</feature>
<organism evidence="8 9">
    <name type="scientific">Malassezia pachydermatis</name>
    <dbReference type="NCBI Taxonomy" id="77020"/>
    <lineage>
        <taxon>Eukaryota</taxon>
        <taxon>Fungi</taxon>
        <taxon>Dikarya</taxon>
        <taxon>Basidiomycota</taxon>
        <taxon>Ustilaginomycotina</taxon>
        <taxon>Malasseziomycetes</taxon>
        <taxon>Malasseziales</taxon>
        <taxon>Malasseziaceae</taxon>
        <taxon>Malassezia</taxon>
    </lineage>
</organism>
<feature type="domain" description="SPX" evidence="7">
    <location>
        <begin position="1"/>
        <end position="554"/>
    </location>
</feature>
<feature type="domain" description="RING-type" evidence="6">
    <location>
        <begin position="631"/>
        <end position="670"/>
    </location>
</feature>
<feature type="compositionally biased region" description="Polar residues" evidence="5">
    <location>
        <begin position="96"/>
        <end position="113"/>
    </location>
</feature>
<proteinExistence type="predicted"/>
<keyword evidence="8" id="KW-0547">Nucleotide-binding</keyword>
<dbReference type="EMBL" id="LGAV01000002">
    <property type="protein sequence ID" value="KOS15492.1"/>
    <property type="molecule type" value="Genomic_DNA"/>
</dbReference>
<dbReference type="GO" id="GO:0004386">
    <property type="term" value="F:helicase activity"/>
    <property type="evidence" value="ECO:0007669"/>
    <property type="project" value="UniProtKB-KW"/>
</dbReference>
<keyword evidence="1" id="KW-0479">Metal-binding</keyword>
<keyword evidence="8" id="KW-0347">Helicase</keyword>
<dbReference type="VEuPathDB" id="FungiDB:Malapachy_2737"/>
<sequence>MRFGKSFADTLENSQFPPEWKEGAIKYNRLKKMINSVVNELNSYGLSHDIVDDLLNPHNRTTVQIGGATPGGQRSTPGSILQLNSTTSSPESPNSARKSPASTWISSLPISESSKTRSPRRVSTAGLAVQPSDVSPNTFVLLPKEKSGSRSASVSRSQSVSGMHYSPAKTMNSAMNLPPLALPAGSLQAHDLPLPPNAAKHPNQTNSPHDWNASHWMEKKVPALLPEDLSEDNNIQGRSGVANMNKHHWVESKSGRRAWGEYQLYSDALEFHPNIVLHMELPDSEEPFDVSFKSMRNSTSPHTTPLTTPRFANARNSYSHTLAKQVQDLNLGPAAQEVPSTLLNGAEIPSQEETDKPGYHRYRVVLPLAADERFFNALIESIRTLLKLHMIQQATLINQVKSLCDVISQVASPVNAPKDMYEWREIFSLWLEHDIFESSREKDRGELSVAATENRFHKYMEQLEKRGFISPHETRTVHGNWVTSQIDSWNLESYTPNSRLSDSRSVGALDYFLRLNMALVLLKRYQRFNIETIRKILKKHMKKTALHANSSISRMAMSSHAHQLVLAASEDAPIPEIDWNHASSADILKSLTALAPMNSQSTMQLSLPRILASMMTKDLLPILPRVEDYSCMVCTSIAWHPIRLRCDHLFCIRCLVKLQKQGDNHCPLCRSTDAVKDADESNYDKEMADFLRLWFPREIEEKSQENKSDRVVQSKKEKAIRRKNRWAKLTGRRTSDEDHDCIIS</sequence>
<keyword evidence="2 4" id="KW-0863">Zinc-finger</keyword>
<dbReference type="GeneID" id="28729100"/>
<evidence type="ECO:0000256" key="5">
    <source>
        <dbReference type="SAM" id="MobiDB-lite"/>
    </source>
</evidence>
<reference evidence="8 9" key="1">
    <citation type="submission" date="2015-07" db="EMBL/GenBank/DDBJ databases">
        <title>Draft Genome Sequence of Malassezia furfur CBS1878 and Malassezia pachydermatis CBS1879.</title>
        <authorList>
            <person name="Triana S."/>
            <person name="Ohm R."/>
            <person name="Gonzalez A."/>
            <person name="DeCock H."/>
            <person name="Restrepo S."/>
            <person name="Celis A."/>
        </authorList>
    </citation>
    <scope>NUCLEOTIDE SEQUENCE [LARGE SCALE GENOMIC DNA]</scope>
    <source>
        <strain evidence="8 9">CBS 1879</strain>
    </source>
</reference>
<dbReference type="SMART" id="SM00184">
    <property type="entry name" value="RING"/>
    <property type="match status" value="1"/>
</dbReference>
<dbReference type="PROSITE" id="PS50089">
    <property type="entry name" value="ZF_RING_2"/>
    <property type="match status" value="1"/>
</dbReference>
<evidence type="ECO:0000259" key="7">
    <source>
        <dbReference type="PROSITE" id="PS51382"/>
    </source>
</evidence>
<evidence type="ECO:0000313" key="8">
    <source>
        <dbReference type="EMBL" id="KOS15492.1"/>
    </source>
</evidence>
<dbReference type="OrthoDB" id="5588846at2759"/>
<dbReference type="InterPro" id="IPR001841">
    <property type="entry name" value="Znf_RING"/>
</dbReference>
<dbReference type="Pfam" id="PF03105">
    <property type="entry name" value="SPX"/>
    <property type="match status" value="1"/>
</dbReference>
<dbReference type="InterPro" id="IPR004331">
    <property type="entry name" value="SPX_dom"/>
</dbReference>
<dbReference type="PANTHER" id="PTHR23327:SF51">
    <property type="entry name" value="TRANSCRIPTIONAL REGULATOR OF YEAST FORM ADHERENCE 3"/>
    <property type="match status" value="1"/>
</dbReference>
<evidence type="ECO:0000256" key="3">
    <source>
        <dbReference type="ARBA" id="ARBA00022833"/>
    </source>
</evidence>
<dbReference type="GO" id="GO:0008270">
    <property type="term" value="F:zinc ion binding"/>
    <property type="evidence" value="ECO:0007669"/>
    <property type="project" value="UniProtKB-KW"/>
</dbReference>
<gene>
    <name evidence="8" type="ORF">Malapachy_2737</name>
</gene>
<accession>A0A0M9VQG1</accession>
<dbReference type="AlphaFoldDB" id="A0A0M9VQG1"/>
<keyword evidence="8" id="KW-0378">Hydrolase</keyword>
<feature type="compositionally biased region" description="Low complexity" evidence="5">
    <location>
        <begin position="149"/>
        <end position="162"/>
    </location>
</feature>
<dbReference type="InterPro" id="IPR018957">
    <property type="entry name" value="Znf_C3HC4_RING-type"/>
</dbReference>
<dbReference type="SUPFAM" id="SSF57850">
    <property type="entry name" value="RING/U-box"/>
    <property type="match status" value="1"/>
</dbReference>
<dbReference type="RefSeq" id="XP_017993124.1">
    <property type="nucleotide sequence ID" value="XM_018137225.1"/>
</dbReference>
<evidence type="ECO:0000259" key="6">
    <source>
        <dbReference type="PROSITE" id="PS50089"/>
    </source>
</evidence>
<name>A0A0M9VQG1_9BASI</name>
<dbReference type="Pfam" id="PF00097">
    <property type="entry name" value="zf-C3HC4"/>
    <property type="match status" value="1"/>
</dbReference>
<dbReference type="PROSITE" id="PS51382">
    <property type="entry name" value="SPX"/>
    <property type="match status" value="1"/>
</dbReference>
<dbReference type="PANTHER" id="PTHR23327">
    <property type="entry name" value="RING FINGER PROTEIN 127"/>
    <property type="match status" value="1"/>
</dbReference>
<keyword evidence="9" id="KW-1185">Reference proteome</keyword>
<dbReference type="PROSITE" id="PS00518">
    <property type="entry name" value="ZF_RING_1"/>
    <property type="match status" value="1"/>
</dbReference>
<evidence type="ECO:0000256" key="4">
    <source>
        <dbReference type="PROSITE-ProRule" id="PRU00175"/>
    </source>
</evidence>
<keyword evidence="3" id="KW-0862">Zinc</keyword>
<evidence type="ECO:0000256" key="2">
    <source>
        <dbReference type="ARBA" id="ARBA00022771"/>
    </source>
</evidence>
<dbReference type="InterPro" id="IPR017907">
    <property type="entry name" value="Znf_RING_CS"/>
</dbReference>
<evidence type="ECO:0000256" key="1">
    <source>
        <dbReference type="ARBA" id="ARBA00022723"/>
    </source>
</evidence>